<reference evidence="2" key="1">
    <citation type="journal article" date="2023" name="G3 (Bethesda)">
        <title>Whole genome assemblies of Zophobas morio and Tenebrio molitor.</title>
        <authorList>
            <person name="Kaur S."/>
            <person name="Stinson S.A."/>
            <person name="diCenzo G.C."/>
        </authorList>
    </citation>
    <scope>NUCLEOTIDE SEQUENCE</scope>
    <source>
        <strain evidence="2">QUZm001</strain>
    </source>
</reference>
<evidence type="ECO:0000256" key="1">
    <source>
        <dbReference type="SAM" id="SignalP"/>
    </source>
</evidence>
<dbReference type="Proteomes" id="UP001168821">
    <property type="component" value="Unassembled WGS sequence"/>
</dbReference>
<proteinExistence type="predicted"/>
<keyword evidence="3" id="KW-1185">Reference proteome</keyword>
<sequence>MSFLLIPLSIFTQSLGDFHNTESSGPLLYFLTSTSKFYTRCDKVGGDSHKPRNLIGEAKYVLKLEQRF</sequence>
<name>A0AA38IKD3_9CUCU</name>
<comment type="caution">
    <text evidence="2">The sequence shown here is derived from an EMBL/GenBank/DDBJ whole genome shotgun (WGS) entry which is preliminary data.</text>
</comment>
<protein>
    <submittedName>
        <fullName evidence="2">Uncharacterized protein</fullName>
    </submittedName>
</protein>
<evidence type="ECO:0000313" key="3">
    <source>
        <dbReference type="Proteomes" id="UP001168821"/>
    </source>
</evidence>
<feature type="chain" id="PRO_5041346067" evidence="1">
    <location>
        <begin position="17"/>
        <end position="68"/>
    </location>
</feature>
<accession>A0AA38IKD3</accession>
<gene>
    <name evidence="2" type="ORF">Zmor_014109</name>
</gene>
<organism evidence="2 3">
    <name type="scientific">Zophobas morio</name>
    <dbReference type="NCBI Taxonomy" id="2755281"/>
    <lineage>
        <taxon>Eukaryota</taxon>
        <taxon>Metazoa</taxon>
        <taxon>Ecdysozoa</taxon>
        <taxon>Arthropoda</taxon>
        <taxon>Hexapoda</taxon>
        <taxon>Insecta</taxon>
        <taxon>Pterygota</taxon>
        <taxon>Neoptera</taxon>
        <taxon>Endopterygota</taxon>
        <taxon>Coleoptera</taxon>
        <taxon>Polyphaga</taxon>
        <taxon>Cucujiformia</taxon>
        <taxon>Tenebrionidae</taxon>
        <taxon>Zophobas</taxon>
    </lineage>
</organism>
<feature type="signal peptide" evidence="1">
    <location>
        <begin position="1"/>
        <end position="16"/>
    </location>
</feature>
<dbReference type="EMBL" id="JALNTZ010000004">
    <property type="protein sequence ID" value="KAJ3654959.1"/>
    <property type="molecule type" value="Genomic_DNA"/>
</dbReference>
<evidence type="ECO:0000313" key="2">
    <source>
        <dbReference type="EMBL" id="KAJ3654959.1"/>
    </source>
</evidence>
<dbReference type="AlphaFoldDB" id="A0AA38IKD3"/>
<keyword evidence="1" id="KW-0732">Signal</keyword>